<feature type="chain" id="PRO_5040481334" description="AB hydrolase-1 domain-containing protein" evidence="1">
    <location>
        <begin position="22"/>
        <end position="343"/>
    </location>
</feature>
<proteinExistence type="predicted"/>
<dbReference type="SUPFAM" id="SSF53474">
    <property type="entry name" value="alpha/beta-Hydrolases"/>
    <property type="match status" value="1"/>
</dbReference>
<evidence type="ECO:0000313" key="4">
    <source>
        <dbReference type="Proteomes" id="UP000710849"/>
    </source>
</evidence>
<dbReference type="PANTHER" id="PTHR43798">
    <property type="entry name" value="MONOACYLGLYCEROL LIPASE"/>
    <property type="match status" value="1"/>
</dbReference>
<evidence type="ECO:0000256" key="1">
    <source>
        <dbReference type="SAM" id="SignalP"/>
    </source>
</evidence>
<dbReference type="PRINTS" id="PR00111">
    <property type="entry name" value="ABHYDROLASE"/>
</dbReference>
<evidence type="ECO:0000259" key="2">
    <source>
        <dbReference type="Pfam" id="PF00561"/>
    </source>
</evidence>
<dbReference type="RefSeq" id="XP_038735829.1">
    <property type="nucleotide sequence ID" value="XM_038873966.1"/>
</dbReference>
<feature type="signal peptide" evidence="1">
    <location>
        <begin position="1"/>
        <end position="21"/>
    </location>
</feature>
<sequence>MAIPLGKFLLLILGFVALVRSTTLSRFHEDDPAPGGLAFKYPYPVHFYHFTSQQQNLTMAYMDVSPSNTTSYAGIIVLLHGKNFCGATWNTTAHALASIGYRVVIPDQIGFCKSSKTMHYQFSLHQLATNTNFLLQSLNITSAIIMGHSMGGMISVRYALTFPSQTQRLILVDPLGLEDWQALGVPYQRPDLSFITELATTYTSIMTYQKSTYYGGTWDLAYDEWANMLLEVYTGPQGRTFAWDMALITDAIFVEPIVYQLPNLTMKSLLVVGDRDNTAIGKAWAPASVQAVLGHYEVLGKEVAARVPGMDLVELEGLGHSPQIQDFETFWEAVEGWLRVQVV</sequence>
<dbReference type="EMBL" id="RCSW01000005">
    <property type="protein sequence ID" value="KAF7949945.1"/>
    <property type="molecule type" value="Genomic_DNA"/>
</dbReference>
<protein>
    <recommendedName>
        <fullName evidence="2">AB hydrolase-1 domain-containing protein</fullName>
    </recommendedName>
</protein>
<dbReference type="GeneID" id="62147043"/>
<keyword evidence="4" id="KW-1185">Reference proteome</keyword>
<name>A0A9P5IQH0_9HELO</name>
<keyword evidence="1" id="KW-0732">Signal</keyword>
<gene>
    <name evidence="3" type="ORF">EAE97_003454</name>
</gene>
<accession>A0A9P5IQH0</accession>
<dbReference type="GO" id="GO:0016020">
    <property type="term" value="C:membrane"/>
    <property type="evidence" value="ECO:0007669"/>
    <property type="project" value="TreeGrafter"/>
</dbReference>
<feature type="domain" description="AB hydrolase-1" evidence="2">
    <location>
        <begin position="75"/>
        <end position="185"/>
    </location>
</feature>
<dbReference type="PANTHER" id="PTHR43798:SF33">
    <property type="entry name" value="HYDROLASE, PUTATIVE (AFU_ORTHOLOGUE AFUA_2G14860)-RELATED"/>
    <property type="match status" value="1"/>
</dbReference>
<dbReference type="Gene3D" id="3.40.50.1820">
    <property type="entry name" value="alpha/beta hydrolase"/>
    <property type="match status" value="1"/>
</dbReference>
<reference evidence="3 4" key="1">
    <citation type="journal article" date="2020" name="Genome Biol. Evol.">
        <title>Comparative genomics of Sclerotiniaceae.</title>
        <authorList>
            <person name="Valero Jimenez C.A."/>
            <person name="Steentjes M."/>
            <person name="Scholten O.E."/>
            <person name="Van Kan J.A.L."/>
        </authorList>
    </citation>
    <scope>NUCLEOTIDE SEQUENCE [LARGE SCALE GENOMIC DNA]</scope>
    <source>
        <strain evidence="3 4">MUCL 94</strain>
    </source>
</reference>
<dbReference type="GO" id="GO:0046464">
    <property type="term" value="P:acylglycerol catabolic process"/>
    <property type="evidence" value="ECO:0007669"/>
    <property type="project" value="TreeGrafter"/>
</dbReference>
<dbReference type="Pfam" id="PF00561">
    <property type="entry name" value="Abhydrolase_1"/>
    <property type="match status" value="1"/>
</dbReference>
<evidence type="ECO:0000313" key="3">
    <source>
        <dbReference type="EMBL" id="KAF7949945.1"/>
    </source>
</evidence>
<comment type="caution">
    <text evidence="3">The sequence shown here is derived from an EMBL/GenBank/DDBJ whole genome shotgun (WGS) entry which is preliminary data.</text>
</comment>
<dbReference type="AlphaFoldDB" id="A0A9P5IQH0"/>
<dbReference type="InterPro" id="IPR029058">
    <property type="entry name" value="AB_hydrolase_fold"/>
</dbReference>
<dbReference type="InterPro" id="IPR050266">
    <property type="entry name" value="AB_hydrolase_sf"/>
</dbReference>
<dbReference type="Proteomes" id="UP000710849">
    <property type="component" value="Unassembled WGS sequence"/>
</dbReference>
<dbReference type="GO" id="GO:0047372">
    <property type="term" value="F:monoacylglycerol lipase activity"/>
    <property type="evidence" value="ECO:0007669"/>
    <property type="project" value="TreeGrafter"/>
</dbReference>
<organism evidence="3 4">
    <name type="scientific">Botrytis byssoidea</name>
    <dbReference type="NCBI Taxonomy" id="139641"/>
    <lineage>
        <taxon>Eukaryota</taxon>
        <taxon>Fungi</taxon>
        <taxon>Dikarya</taxon>
        <taxon>Ascomycota</taxon>
        <taxon>Pezizomycotina</taxon>
        <taxon>Leotiomycetes</taxon>
        <taxon>Helotiales</taxon>
        <taxon>Sclerotiniaceae</taxon>
        <taxon>Botrytis</taxon>
    </lineage>
</organism>
<dbReference type="InterPro" id="IPR000073">
    <property type="entry name" value="AB_hydrolase_1"/>
</dbReference>